<dbReference type="InterPro" id="IPR040256">
    <property type="entry name" value="At4g02000-like"/>
</dbReference>
<proteinExistence type="predicted"/>
<dbReference type="PANTHER" id="PTHR31286:SF183">
    <property type="entry name" value="CCHC-TYPE DOMAIN-CONTAINING PROTEIN"/>
    <property type="match status" value="1"/>
</dbReference>
<evidence type="ECO:0000256" key="1">
    <source>
        <dbReference type="SAM" id="MobiDB-lite"/>
    </source>
</evidence>
<feature type="region of interest" description="Disordered" evidence="1">
    <location>
        <begin position="242"/>
        <end position="275"/>
    </location>
</feature>
<dbReference type="EMBL" id="JAUIZM010000006">
    <property type="protein sequence ID" value="KAK1379731.1"/>
    <property type="molecule type" value="Genomic_DNA"/>
</dbReference>
<dbReference type="InterPro" id="IPR025558">
    <property type="entry name" value="DUF4283"/>
</dbReference>
<comment type="caution">
    <text evidence="4">The sequence shown here is derived from an EMBL/GenBank/DDBJ whole genome shotgun (WGS) entry which is preliminary data.</text>
</comment>
<dbReference type="InterPro" id="IPR025836">
    <property type="entry name" value="Zn_knuckle_CX2CX4HX4C"/>
</dbReference>
<name>A0AAD8I619_9APIA</name>
<keyword evidence="5" id="KW-1185">Reference proteome</keyword>
<gene>
    <name evidence="4" type="ORF">POM88_026475</name>
</gene>
<evidence type="ECO:0000259" key="2">
    <source>
        <dbReference type="Pfam" id="PF14111"/>
    </source>
</evidence>
<dbReference type="PANTHER" id="PTHR31286">
    <property type="entry name" value="GLYCINE-RICH CELL WALL STRUCTURAL PROTEIN 1.8-LIKE"/>
    <property type="match status" value="1"/>
</dbReference>
<feature type="domain" description="Zinc knuckle CX2CX4HX4C" evidence="3">
    <location>
        <begin position="110"/>
        <end position="139"/>
    </location>
</feature>
<reference evidence="4" key="1">
    <citation type="submission" date="2023-02" db="EMBL/GenBank/DDBJ databases">
        <title>Genome of toxic invasive species Heracleum sosnowskyi carries increased number of genes despite the absence of recent whole-genome duplications.</title>
        <authorList>
            <person name="Schelkunov M."/>
            <person name="Shtratnikova V."/>
            <person name="Makarenko M."/>
            <person name="Klepikova A."/>
            <person name="Omelchenko D."/>
            <person name="Novikova G."/>
            <person name="Obukhova E."/>
            <person name="Bogdanov V."/>
            <person name="Penin A."/>
            <person name="Logacheva M."/>
        </authorList>
    </citation>
    <scope>NUCLEOTIDE SEQUENCE</scope>
    <source>
        <strain evidence="4">Hsosn_3</strain>
        <tissue evidence="4">Leaf</tissue>
    </source>
</reference>
<reference evidence="4" key="2">
    <citation type="submission" date="2023-05" db="EMBL/GenBank/DDBJ databases">
        <authorList>
            <person name="Schelkunov M.I."/>
        </authorList>
    </citation>
    <scope>NUCLEOTIDE SEQUENCE</scope>
    <source>
        <strain evidence="4">Hsosn_3</strain>
        <tissue evidence="4">Leaf</tissue>
    </source>
</reference>
<accession>A0AAD8I619</accession>
<organism evidence="4 5">
    <name type="scientific">Heracleum sosnowskyi</name>
    <dbReference type="NCBI Taxonomy" id="360622"/>
    <lineage>
        <taxon>Eukaryota</taxon>
        <taxon>Viridiplantae</taxon>
        <taxon>Streptophyta</taxon>
        <taxon>Embryophyta</taxon>
        <taxon>Tracheophyta</taxon>
        <taxon>Spermatophyta</taxon>
        <taxon>Magnoliopsida</taxon>
        <taxon>eudicotyledons</taxon>
        <taxon>Gunneridae</taxon>
        <taxon>Pentapetalae</taxon>
        <taxon>asterids</taxon>
        <taxon>campanulids</taxon>
        <taxon>Apiales</taxon>
        <taxon>Apiaceae</taxon>
        <taxon>Apioideae</taxon>
        <taxon>apioid superclade</taxon>
        <taxon>Tordylieae</taxon>
        <taxon>Tordyliinae</taxon>
        <taxon>Heracleum</taxon>
    </lineage>
</organism>
<evidence type="ECO:0000259" key="3">
    <source>
        <dbReference type="Pfam" id="PF14392"/>
    </source>
</evidence>
<evidence type="ECO:0000313" key="4">
    <source>
        <dbReference type="EMBL" id="KAK1379731.1"/>
    </source>
</evidence>
<dbReference type="AlphaFoldDB" id="A0AAD8I619"/>
<feature type="compositionally biased region" description="Basic and acidic residues" evidence="1">
    <location>
        <begin position="248"/>
        <end position="257"/>
    </location>
</feature>
<evidence type="ECO:0000313" key="5">
    <source>
        <dbReference type="Proteomes" id="UP001237642"/>
    </source>
</evidence>
<evidence type="ECO:0008006" key="6">
    <source>
        <dbReference type="Google" id="ProtNLM"/>
    </source>
</evidence>
<protein>
    <recommendedName>
        <fullName evidence="6">DUF4283 domain-containing protein</fullName>
    </recommendedName>
</protein>
<sequence>MTSLWRPGREMYVKELERNRYIFQFYHEVDIARVIEGSPWTFGHFQLVFERLKEGDNPRTTTINNLHLLVQLHDMSTGFMSEKVVMDIGNYVGRFIESDANKFIGVWRDTWCWVNFKYEAVPTFCFICGLIGHNEKFFERIFDTPLEQIEKPYGACMRAGPKRRSHMMGAQWLRQGENFPVSSQVKGKGDSQGKVVTVHGAGIGYYPKKSTKECEANRTESQERINKNQGIVVIGDMPKDYQLPGESLNKDNVRENFTDEESSGLLVIDPKKKKS</sequence>
<dbReference type="Pfam" id="PF14111">
    <property type="entry name" value="DUF4283"/>
    <property type="match status" value="1"/>
</dbReference>
<dbReference type="Proteomes" id="UP001237642">
    <property type="component" value="Unassembled WGS sequence"/>
</dbReference>
<dbReference type="Pfam" id="PF14392">
    <property type="entry name" value="zf-CCHC_4"/>
    <property type="match status" value="1"/>
</dbReference>
<feature type="domain" description="DUF4283" evidence="2">
    <location>
        <begin position="1"/>
        <end position="55"/>
    </location>
</feature>